<feature type="signal peptide" evidence="1">
    <location>
        <begin position="1"/>
        <end position="22"/>
    </location>
</feature>
<name>A0ABX0LGB2_9NEIS</name>
<dbReference type="InterPro" id="IPR008258">
    <property type="entry name" value="Transglycosylase_SLT_dom_1"/>
</dbReference>
<proteinExistence type="predicted"/>
<gene>
    <name evidence="3" type="ORF">HA052_24020</name>
</gene>
<keyword evidence="1" id="KW-0732">Signal</keyword>
<dbReference type="EMBL" id="JAAOMA010000055">
    <property type="protein sequence ID" value="NHR08263.1"/>
    <property type="molecule type" value="Genomic_DNA"/>
</dbReference>
<dbReference type="Gene3D" id="1.10.530.10">
    <property type="match status" value="1"/>
</dbReference>
<keyword evidence="4" id="KW-1185">Reference proteome</keyword>
<dbReference type="Pfam" id="PF01464">
    <property type="entry name" value="SLT"/>
    <property type="match status" value="1"/>
</dbReference>
<dbReference type="RefSeq" id="WP_166453941.1">
    <property type="nucleotide sequence ID" value="NZ_JAAOMA010000055.1"/>
</dbReference>
<dbReference type="Proteomes" id="UP001515641">
    <property type="component" value="Unassembled WGS sequence"/>
</dbReference>
<feature type="domain" description="Transglycosylase SLT" evidence="2">
    <location>
        <begin position="26"/>
        <end position="136"/>
    </location>
</feature>
<reference evidence="3 4" key="1">
    <citation type="submission" date="2020-03" db="EMBL/GenBank/DDBJ databases">
        <title>Draft genome sequence of environmentally isolated cultures.</title>
        <authorList>
            <person name="Wilson H.S."/>
            <person name="De Leon M.E."/>
        </authorList>
    </citation>
    <scope>NUCLEOTIDE SEQUENCE [LARGE SCALE GENOMIC DNA]</scope>
    <source>
        <strain evidence="3 4">HSC-31F16</strain>
    </source>
</reference>
<dbReference type="SUPFAM" id="SSF53955">
    <property type="entry name" value="Lysozyme-like"/>
    <property type="match status" value="1"/>
</dbReference>
<evidence type="ECO:0000256" key="1">
    <source>
        <dbReference type="SAM" id="SignalP"/>
    </source>
</evidence>
<evidence type="ECO:0000313" key="3">
    <source>
        <dbReference type="EMBL" id="NHR08263.1"/>
    </source>
</evidence>
<evidence type="ECO:0000259" key="2">
    <source>
        <dbReference type="Pfam" id="PF01464"/>
    </source>
</evidence>
<evidence type="ECO:0000313" key="4">
    <source>
        <dbReference type="Proteomes" id="UP001515641"/>
    </source>
</evidence>
<protein>
    <submittedName>
        <fullName evidence="3">Transglycosylase SLT domain-containing protein</fullName>
    </submittedName>
</protein>
<dbReference type="InterPro" id="IPR023346">
    <property type="entry name" value="Lysozyme-like_dom_sf"/>
</dbReference>
<organism evidence="3 4">
    <name type="scientific">Chromobacterium fluminis</name>
    <dbReference type="NCBI Taxonomy" id="3044269"/>
    <lineage>
        <taxon>Bacteria</taxon>
        <taxon>Pseudomonadati</taxon>
        <taxon>Pseudomonadota</taxon>
        <taxon>Betaproteobacteria</taxon>
        <taxon>Neisseriales</taxon>
        <taxon>Chromobacteriaceae</taxon>
        <taxon>Chromobacterium</taxon>
    </lineage>
</organism>
<accession>A0ABX0LGB2</accession>
<sequence length="155" mass="17053">MRCKGLLPLLAACAALSDGVQASANCWREAGARHQVDPLLLYSIAKVESALNPLAVNHNKDGSHDIGLMQINSIHLPALAKRGISRQRLLDEPCLSVQVGASILADFIARYGYTWRAVGAYNAGGAATREGARKRYVDKVWRQYLQLRAEREARR</sequence>
<comment type="caution">
    <text evidence="3">The sequence shown here is derived from an EMBL/GenBank/DDBJ whole genome shotgun (WGS) entry which is preliminary data.</text>
</comment>
<feature type="chain" id="PRO_5045185065" evidence="1">
    <location>
        <begin position="23"/>
        <end position="155"/>
    </location>
</feature>
<dbReference type="CDD" id="cd13400">
    <property type="entry name" value="LT_IagB-like"/>
    <property type="match status" value="1"/>
</dbReference>